<name>M2MIU1_BAUPA</name>
<sequence length="159" mass="17652">MAFKSRLPCVAGLLVESASCEPSYLLSYNEVDESLIWQWLETDLEHLLGDRKSDMMLRLMVLRSLLGVKLQRAVGGPADNALPCILEAAKLKISAQLKAFRCISLRSLIVVVANRVCCPTVTLFPGTDTSLWSRIESLTASYFLSQCSWNYYGGLRGSE</sequence>
<dbReference type="KEGG" id="bcom:BAUCODRAFT_317737"/>
<dbReference type="GeneID" id="19111584"/>
<protein>
    <submittedName>
        <fullName evidence="1">Uncharacterized protein</fullName>
    </submittedName>
</protein>
<dbReference type="Proteomes" id="UP000011761">
    <property type="component" value="Unassembled WGS sequence"/>
</dbReference>
<dbReference type="RefSeq" id="XP_007681624.1">
    <property type="nucleotide sequence ID" value="XM_007683434.1"/>
</dbReference>
<reference evidence="1 2" key="1">
    <citation type="journal article" date="2012" name="PLoS Pathog.">
        <title>Diverse lifestyles and strategies of plant pathogenesis encoded in the genomes of eighteen Dothideomycetes fungi.</title>
        <authorList>
            <person name="Ohm R.A."/>
            <person name="Feau N."/>
            <person name="Henrissat B."/>
            <person name="Schoch C.L."/>
            <person name="Horwitz B.A."/>
            <person name="Barry K.W."/>
            <person name="Condon B.J."/>
            <person name="Copeland A.C."/>
            <person name="Dhillon B."/>
            <person name="Glaser F."/>
            <person name="Hesse C.N."/>
            <person name="Kosti I."/>
            <person name="LaButti K."/>
            <person name="Lindquist E.A."/>
            <person name="Lucas S."/>
            <person name="Salamov A.A."/>
            <person name="Bradshaw R.E."/>
            <person name="Ciuffetti L."/>
            <person name="Hamelin R.C."/>
            <person name="Kema G.H.J."/>
            <person name="Lawrence C."/>
            <person name="Scott J.A."/>
            <person name="Spatafora J.W."/>
            <person name="Turgeon B.G."/>
            <person name="de Wit P.J.G.M."/>
            <person name="Zhong S."/>
            <person name="Goodwin S.B."/>
            <person name="Grigoriev I.V."/>
        </authorList>
    </citation>
    <scope>NUCLEOTIDE SEQUENCE [LARGE SCALE GENOMIC DNA]</scope>
    <source>
        <strain evidence="1 2">UAMH 10762</strain>
    </source>
</reference>
<keyword evidence="2" id="KW-1185">Reference proteome</keyword>
<evidence type="ECO:0000313" key="1">
    <source>
        <dbReference type="EMBL" id="EMC91188.1"/>
    </source>
</evidence>
<evidence type="ECO:0000313" key="2">
    <source>
        <dbReference type="Proteomes" id="UP000011761"/>
    </source>
</evidence>
<dbReference type="EMBL" id="KB445564">
    <property type="protein sequence ID" value="EMC91188.1"/>
    <property type="molecule type" value="Genomic_DNA"/>
</dbReference>
<dbReference type="HOGENOM" id="CLU_1660404_0_0_1"/>
<accession>M2MIU1</accession>
<proteinExistence type="predicted"/>
<gene>
    <name evidence="1" type="ORF">BAUCODRAFT_317737</name>
</gene>
<dbReference type="AlphaFoldDB" id="M2MIU1"/>
<organism evidence="1 2">
    <name type="scientific">Baudoinia panamericana (strain UAMH 10762)</name>
    <name type="common">Angels' share fungus</name>
    <name type="synonym">Baudoinia compniacensis (strain UAMH 10762)</name>
    <dbReference type="NCBI Taxonomy" id="717646"/>
    <lineage>
        <taxon>Eukaryota</taxon>
        <taxon>Fungi</taxon>
        <taxon>Dikarya</taxon>
        <taxon>Ascomycota</taxon>
        <taxon>Pezizomycotina</taxon>
        <taxon>Dothideomycetes</taxon>
        <taxon>Dothideomycetidae</taxon>
        <taxon>Mycosphaerellales</taxon>
        <taxon>Teratosphaeriaceae</taxon>
        <taxon>Baudoinia</taxon>
    </lineage>
</organism>